<evidence type="ECO:0000259" key="2">
    <source>
        <dbReference type="Pfam" id="PF00582"/>
    </source>
</evidence>
<dbReference type="KEGG" id="tsin:OXH18_13865"/>
<proteinExistence type="inferred from homology"/>
<dbReference type="Pfam" id="PF00582">
    <property type="entry name" value="Usp"/>
    <property type="match status" value="1"/>
</dbReference>
<feature type="domain" description="UspA" evidence="2">
    <location>
        <begin position="1"/>
        <end position="155"/>
    </location>
</feature>
<dbReference type="InterPro" id="IPR006016">
    <property type="entry name" value="UspA"/>
</dbReference>
<gene>
    <name evidence="3" type="ORF">OXH18_13865</name>
</gene>
<evidence type="ECO:0000256" key="1">
    <source>
        <dbReference type="ARBA" id="ARBA00008791"/>
    </source>
</evidence>
<dbReference type="Gene3D" id="3.40.50.620">
    <property type="entry name" value="HUPs"/>
    <property type="match status" value="1"/>
</dbReference>
<dbReference type="Proteomes" id="UP001163152">
    <property type="component" value="Chromosome"/>
</dbReference>
<dbReference type="PANTHER" id="PTHR46268:SF8">
    <property type="entry name" value="UNIVERSAL STRESS PROTEIN SLL1388"/>
    <property type="match status" value="1"/>
</dbReference>
<organism evidence="3 4">
    <name type="scientific">Thermocoleostomius sinensis A174</name>
    <dbReference type="NCBI Taxonomy" id="2016057"/>
    <lineage>
        <taxon>Bacteria</taxon>
        <taxon>Bacillati</taxon>
        <taxon>Cyanobacteriota</taxon>
        <taxon>Cyanophyceae</taxon>
        <taxon>Oculatellales</taxon>
        <taxon>Oculatellaceae</taxon>
        <taxon>Thermocoleostomius</taxon>
    </lineage>
</organism>
<dbReference type="InterPro" id="IPR006015">
    <property type="entry name" value="Universal_stress_UspA"/>
</dbReference>
<dbReference type="SUPFAM" id="SSF52402">
    <property type="entry name" value="Adenine nucleotide alpha hydrolases-like"/>
    <property type="match status" value="1"/>
</dbReference>
<sequence>MHQKILVAINHSTGSEQVFEVALELAKATSAKLMLLHVLSSDETGGFDLLSMGIPYASLAVSELAKTHRKQWEAYEKKSLELLRSYAEKAAAADVPTEFTQNFGDSGRVICKIAETWEADLIVIGRRGLTGLEEWLSDSVSNYVVHHAPCSVLIVQGKVPQGTTTGRTKEAAAQQQ</sequence>
<reference evidence="3" key="1">
    <citation type="submission" date="2022-12" db="EMBL/GenBank/DDBJ databases">
        <title>Polyphasic identification of a Novel Hot-Spring Cyanobacterium Ocullathermofonsia sinensis gen nov. sp. nov. and Genomic Insights on its Adaptations to the Thermal Habitat.</title>
        <authorList>
            <person name="Daroch M."/>
            <person name="Tang J."/>
            <person name="Jiang Y."/>
        </authorList>
    </citation>
    <scope>NUCLEOTIDE SEQUENCE</scope>
    <source>
        <strain evidence="3">PKUAC-SCTA174</strain>
    </source>
</reference>
<dbReference type="CDD" id="cd00293">
    <property type="entry name" value="USP-like"/>
    <property type="match status" value="1"/>
</dbReference>
<name>A0A9E8ZAG2_9CYAN</name>
<dbReference type="AlphaFoldDB" id="A0A9E8ZAG2"/>
<accession>A0A9E8ZAG2</accession>
<comment type="similarity">
    <text evidence="1">Belongs to the universal stress protein A family.</text>
</comment>
<protein>
    <submittedName>
        <fullName evidence="3">Universal stress protein</fullName>
    </submittedName>
</protein>
<dbReference type="InterPro" id="IPR014729">
    <property type="entry name" value="Rossmann-like_a/b/a_fold"/>
</dbReference>
<keyword evidence="4" id="KW-1185">Reference proteome</keyword>
<dbReference type="PANTHER" id="PTHR46268">
    <property type="entry name" value="STRESS RESPONSE PROTEIN NHAX"/>
    <property type="match status" value="1"/>
</dbReference>
<evidence type="ECO:0000313" key="3">
    <source>
        <dbReference type="EMBL" id="WAL58272.1"/>
    </source>
</evidence>
<dbReference type="RefSeq" id="WP_268607676.1">
    <property type="nucleotide sequence ID" value="NZ_CP113797.1"/>
</dbReference>
<evidence type="ECO:0000313" key="4">
    <source>
        <dbReference type="Proteomes" id="UP001163152"/>
    </source>
</evidence>
<dbReference type="PRINTS" id="PR01438">
    <property type="entry name" value="UNVRSLSTRESS"/>
</dbReference>
<dbReference type="EMBL" id="CP113797">
    <property type="protein sequence ID" value="WAL58272.1"/>
    <property type="molecule type" value="Genomic_DNA"/>
</dbReference>